<protein>
    <recommendedName>
        <fullName evidence="1">diguanylate cyclase</fullName>
        <ecNumber evidence="1">2.7.7.65</ecNumber>
    </recommendedName>
</protein>
<evidence type="ECO:0000313" key="5">
    <source>
        <dbReference type="Proteomes" id="UP000184533"/>
    </source>
</evidence>
<dbReference type="SUPFAM" id="SSF55073">
    <property type="entry name" value="Nucleotide cyclase"/>
    <property type="match status" value="1"/>
</dbReference>
<dbReference type="AlphaFoldDB" id="A0A1M4VUF1"/>
<proteinExistence type="predicted"/>
<evidence type="ECO:0000256" key="1">
    <source>
        <dbReference type="ARBA" id="ARBA00012528"/>
    </source>
</evidence>
<comment type="catalytic activity">
    <reaction evidence="2">
        <text>2 GTP = 3',3'-c-di-GMP + 2 diphosphate</text>
        <dbReference type="Rhea" id="RHEA:24898"/>
        <dbReference type="ChEBI" id="CHEBI:33019"/>
        <dbReference type="ChEBI" id="CHEBI:37565"/>
        <dbReference type="ChEBI" id="CHEBI:58805"/>
        <dbReference type="EC" id="2.7.7.65"/>
    </reaction>
</comment>
<dbReference type="PANTHER" id="PTHR45138:SF9">
    <property type="entry name" value="DIGUANYLATE CYCLASE DGCM-RELATED"/>
    <property type="match status" value="1"/>
</dbReference>
<dbReference type="SUPFAM" id="SSF55785">
    <property type="entry name" value="PYP-like sensor domain (PAS domain)"/>
    <property type="match status" value="1"/>
</dbReference>
<name>A0A1M4VUF1_9HYPH</name>
<feature type="domain" description="GGDEF" evidence="3">
    <location>
        <begin position="218"/>
        <end position="355"/>
    </location>
</feature>
<dbReference type="InterPro" id="IPR029787">
    <property type="entry name" value="Nucleotide_cyclase"/>
</dbReference>
<evidence type="ECO:0000256" key="2">
    <source>
        <dbReference type="ARBA" id="ARBA00034247"/>
    </source>
</evidence>
<dbReference type="Pfam" id="PF12860">
    <property type="entry name" value="PAS_7"/>
    <property type="match status" value="1"/>
</dbReference>
<dbReference type="SMART" id="SM00267">
    <property type="entry name" value="GGDEF"/>
    <property type="match status" value="1"/>
</dbReference>
<dbReference type="EC" id="2.7.7.65" evidence="1"/>
<evidence type="ECO:0000259" key="3">
    <source>
        <dbReference type="PROSITE" id="PS50887"/>
    </source>
</evidence>
<dbReference type="FunFam" id="3.30.70.270:FF:000001">
    <property type="entry name" value="Diguanylate cyclase domain protein"/>
    <property type="match status" value="1"/>
</dbReference>
<dbReference type="PROSITE" id="PS50887">
    <property type="entry name" value="GGDEF"/>
    <property type="match status" value="1"/>
</dbReference>
<dbReference type="InterPro" id="IPR035965">
    <property type="entry name" value="PAS-like_dom_sf"/>
</dbReference>
<dbReference type="Proteomes" id="UP000184533">
    <property type="component" value="Unassembled WGS sequence"/>
</dbReference>
<reference evidence="4 5" key="1">
    <citation type="submission" date="2016-11" db="EMBL/GenBank/DDBJ databases">
        <authorList>
            <person name="Jaros S."/>
            <person name="Januszkiewicz K."/>
            <person name="Wedrychowicz H."/>
        </authorList>
    </citation>
    <scope>NUCLEOTIDE SEQUENCE [LARGE SCALE GENOMIC DNA]</scope>
    <source>
        <strain evidence="4 5">DSM 17137</strain>
    </source>
</reference>
<accession>A0A1M4VUF1</accession>
<dbReference type="Pfam" id="PF00990">
    <property type="entry name" value="GGDEF"/>
    <property type="match status" value="1"/>
</dbReference>
<dbReference type="CDD" id="cd01949">
    <property type="entry name" value="GGDEF"/>
    <property type="match status" value="1"/>
</dbReference>
<dbReference type="GO" id="GO:0052621">
    <property type="term" value="F:diguanylate cyclase activity"/>
    <property type="evidence" value="ECO:0007669"/>
    <property type="project" value="UniProtKB-EC"/>
</dbReference>
<gene>
    <name evidence="4" type="ORF">SAMN02745223_01013</name>
</gene>
<dbReference type="PANTHER" id="PTHR45138">
    <property type="entry name" value="REGULATORY COMPONENTS OF SENSORY TRANSDUCTION SYSTEM"/>
    <property type="match status" value="1"/>
</dbReference>
<dbReference type="InterPro" id="IPR050469">
    <property type="entry name" value="Diguanylate_Cyclase"/>
</dbReference>
<dbReference type="InterPro" id="IPR043128">
    <property type="entry name" value="Rev_trsase/Diguanyl_cyclase"/>
</dbReference>
<dbReference type="Gene3D" id="3.30.450.20">
    <property type="entry name" value="PAS domain"/>
    <property type="match status" value="1"/>
</dbReference>
<dbReference type="InterPro" id="IPR000160">
    <property type="entry name" value="GGDEF_dom"/>
</dbReference>
<dbReference type="EMBL" id="FQVC01000002">
    <property type="protein sequence ID" value="SHE72538.1"/>
    <property type="molecule type" value="Genomic_DNA"/>
</dbReference>
<sequence length="367" mass="40728">MVGRRGSRLAELVHAEALATSWRRARDWLRDHLVPARIADQRRLENQLRDSQKRLARALAYMADGLAMFDAEGRLIFCNEQYLSFFPRTAHLRVPGAAFRDILEAVVASGEQLGAGTGANAACWVDEIAASLHVMGEEEVHLFDGHWLHIRTRPTDDGTSMVVVSDMTKIKRDEAELLILTEQLKVLASTDGLTGLMNRRAFDHALDTELARSRRNNSPLSLLIIDIDWFKAFNDLYGHPAGDTCLRAVGASLKRVLTRPADFVARYGGEEFVAVLPDMDEAGAIKVAEAFRRALLERNLVHGGSGTGRVTASVGAATYRAHSDLRWSRELVSRADQALYNAKAEGRDRICAWSANYTAPETRTGQY</sequence>
<dbReference type="Gene3D" id="3.30.70.270">
    <property type="match status" value="1"/>
</dbReference>
<organism evidence="4 5">
    <name type="scientific">Devosia limi DSM 17137</name>
    <dbReference type="NCBI Taxonomy" id="1121477"/>
    <lineage>
        <taxon>Bacteria</taxon>
        <taxon>Pseudomonadati</taxon>
        <taxon>Pseudomonadota</taxon>
        <taxon>Alphaproteobacteria</taxon>
        <taxon>Hyphomicrobiales</taxon>
        <taxon>Devosiaceae</taxon>
        <taxon>Devosia</taxon>
    </lineage>
</organism>
<dbReference type="NCBIfam" id="TIGR00254">
    <property type="entry name" value="GGDEF"/>
    <property type="match status" value="1"/>
</dbReference>
<evidence type="ECO:0000313" key="4">
    <source>
        <dbReference type="EMBL" id="SHE72538.1"/>
    </source>
</evidence>